<dbReference type="Proteomes" id="UP000772434">
    <property type="component" value="Unassembled WGS sequence"/>
</dbReference>
<evidence type="ECO:0000256" key="2">
    <source>
        <dbReference type="SAM" id="Phobius"/>
    </source>
</evidence>
<evidence type="ECO:0000256" key="1">
    <source>
        <dbReference type="SAM" id="MobiDB-lite"/>
    </source>
</evidence>
<sequence length="336" mass="36773">MFCVPFYILALFVGHAFGELNITLWQFGKDHLDDGEFTEPLRPIGVASDGLSTTYVYELLNVQTTATFPGIVPTIKSISRTIVASASGWVELFDSGNLECKFINSDRGKCFDKKFIGTGVPIPVVLTVLATSTSVPAEPTNSDRQSSPNPFPTAGPTTTSQSSPKGAIVGSTIAGLVSVCNVAVLILWLRRRRQRSNPCRFEDCDASQERGKHSRRPRQERLVEPIESQPEETHLPMVNMGPDFRSYINPVRSILDAISTQTEDGTTINSIQPRSKRAQANPFAKGSQALPHQMTVAVDQSIKRRSEELSSIESIMASAIYHINGVLNGLHISIET</sequence>
<protein>
    <submittedName>
        <fullName evidence="4">Uncharacterized protein</fullName>
    </submittedName>
</protein>
<proteinExistence type="predicted"/>
<feature type="compositionally biased region" description="Polar residues" evidence="1">
    <location>
        <begin position="155"/>
        <end position="164"/>
    </location>
</feature>
<name>A0A9P5PCB7_9AGAR</name>
<organism evidence="4 5">
    <name type="scientific">Rhodocollybia butyracea</name>
    <dbReference type="NCBI Taxonomy" id="206335"/>
    <lineage>
        <taxon>Eukaryota</taxon>
        <taxon>Fungi</taxon>
        <taxon>Dikarya</taxon>
        <taxon>Basidiomycota</taxon>
        <taxon>Agaricomycotina</taxon>
        <taxon>Agaricomycetes</taxon>
        <taxon>Agaricomycetidae</taxon>
        <taxon>Agaricales</taxon>
        <taxon>Marasmiineae</taxon>
        <taxon>Omphalotaceae</taxon>
        <taxon>Rhodocollybia</taxon>
    </lineage>
</organism>
<keyword evidence="3" id="KW-0732">Signal</keyword>
<accession>A0A9P5PCB7</accession>
<evidence type="ECO:0000313" key="4">
    <source>
        <dbReference type="EMBL" id="KAF9060716.1"/>
    </source>
</evidence>
<dbReference type="OrthoDB" id="2962003at2759"/>
<comment type="caution">
    <text evidence="4">The sequence shown here is derived from an EMBL/GenBank/DDBJ whole genome shotgun (WGS) entry which is preliminary data.</text>
</comment>
<feature type="signal peptide" evidence="3">
    <location>
        <begin position="1"/>
        <end position="18"/>
    </location>
</feature>
<feature type="transmembrane region" description="Helical" evidence="2">
    <location>
        <begin position="167"/>
        <end position="189"/>
    </location>
</feature>
<evidence type="ECO:0000256" key="3">
    <source>
        <dbReference type="SAM" id="SignalP"/>
    </source>
</evidence>
<feature type="region of interest" description="Disordered" evidence="1">
    <location>
        <begin position="135"/>
        <end position="164"/>
    </location>
</feature>
<dbReference type="AlphaFoldDB" id="A0A9P5PCB7"/>
<gene>
    <name evidence="4" type="ORF">BDP27DRAFT_1429774</name>
</gene>
<keyword evidence="5" id="KW-1185">Reference proteome</keyword>
<feature type="compositionally biased region" description="Polar residues" evidence="1">
    <location>
        <begin position="139"/>
        <end position="148"/>
    </location>
</feature>
<keyword evidence="2" id="KW-0472">Membrane</keyword>
<reference evidence="4" key="1">
    <citation type="submission" date="2020-11" db="EMBL/GenBank/DDBJ databases">
        <authorList>
            <consortium name="DOE Joint Genome Institute"/>
            <person name="Ahrendt S."/>
            <person name="Riley R."/>
            <person name="Andreopoulos W."/>
            <person name="Labutti K."/>
            <person name="Pangilinan J."/>
            <person name="Ruiz-Duenas F.J."/>
            <person name="Barrasa J.M."/>
            <person name="Sanchez-Garcia M."/>
            <person name="Camarero S."/>
            <person name="Miyauchi S."/>
            <person name="Serrano A."/>
            <person name="Linde D."/>
            <person name="Babiker R."/>
            <person name="Drula E."/>
            <person name="Ayuso-Fernandez I."/>
            <person name="Pacheco R."/>
            <person name="Padilla G."/>
            <person name="Ferreira P."/>
            <person name="Barriuso J."/>
            <person name="Kellner H."/>
            <person name="Castanera R."/>
            <person name="Alfaro M."/>
            <person name="Ramirez L."/>
            <person name="Pisabarro A.G."/>
            <person name="Kuo A."/>
            <person name="Tritt A."/>
            <person name="Lipzen A."/>
            <person name="He G."/>
            <person name="Yan M."/>
            <person name="Ng V."/>
            <person name="Cullen D."/>
            <person name="Martin F."/>
            <person name="Rosso M.-N."/>
            <person name="Henrissat B."/>
            <person name="Hibbett D."/>
            <person name="Martinez A.T."/>
            <person name="Grigoriev I.V."/>
        </authorList>
    </citation>
    <scope>NUCLEOTIDE SEQUENCE</scope>
    <source>
        <strain evidence="4">AH 40177</strain>
    </source>
</reference>
<feature type="chain" id="PRO_5040420321" evidence="3">
    <location>
        <begin position="19"/>
        <end position="336"/>
    </location>
</feature>
<keyword evidence="2" id="KW-1133">Transmembrane helix</keyword>
<evidence type="ECO:0000313" key="5">
    <source>
        <dbReference type="Proteomes" id="UP000772434"/>
    </source>
</evidence>
<keyword evidence="2" id="KW-0812">Transmembrane</keyword>
<dbReference type="EMBL" id="JADNRY010000231">
    <property type="protein sequence ID" value="KAF9060716.1"/>
    <property type="molecule type" value="Genomic_DNA"/>
</dbReference>